<dbReference type="EMBL" id="CABITT030000004">
    <property type="protein sequence ID" value="VVB03213.1"/>
    <property type="molecule type" value="Genomic_DNA"/>
</dbReference>
<dbReference type="SUPFAM" id="SSF101690">
    <property type="entry name" value="PAZ domain"/>
    <property type="match status" value="1"/>
</dbReference>
<dbReference type="InterPro" id="IPR028889">
    <property type="entry name" value="USP"/>
</dbReference>
<reference evidence="9" key="1">
    <citation type="submission" date="2019-07" db="EMBL/GenBank/DDBJ databases">
        <authorList>
            <person name="Dittberner H."/>
        </authorList>
    </citation>
    <scope>NUCLEOTIDE SEQUENCE [LARGE SCALE GENOMIC DNA]</scope>
</reference>
<keyword evidence="10" id="KW-1185">Reference proteome</keyword>
<dbReference type="CDD" id="cd02674">
    <property type="entry name" value="Peptidase_C19R"/>
    <property type="match status" value="1"/>
</dbReference>
<evidence type="ECO:0000313" key="9">
    <source>
        <dbReference type="EMBL" id="VVB03213.1"/>
    </source>
</evidence>
<dbReference type="Proteomes" id="UP000489600">
    <property type="component" value="Unassembled WGS sequence"/>
</dbReference>
<dbReference type="InterPro" id="IPR050185">
    <property type="entry name" value="Ub_carboxyl-term_hydrolase"/>
</dbReference>
<dbReference type="PROSITE" id="PS50235">
    <property type="entry name" value="USP_3"/>
    <property type="match status" value="1"/>
</dbReference>
<proteinExistence type="inferred from homology"/>
<comment type="catalytic activity">
    <reaction evidence="1">
        <text>Thiol-dependent hydrolysis of ester, thioester, amide, peptide and isopeptide bonds formed by the C-terminal Gly of ubiquitin (a 76-residue protein attached to proteins as an intracellular targeting signal).</text>
        <dbReference type="EC" id="3.4.19.12"/>
    </reaction>
</comment>
<dbReference type="Gene3D" id="3.90.70.10">
    <property type="entry name" value="Cysteine proteinases"/>
    <property type="match status" value="1"/>
</dbReference>
<dbReference type="Pfam" id="PF00443">
    <property type="entry name" value="UCH"/>
    <property type="match status" value="1"/>
</dbReference>
<evidence type="ECO:0000259" key="8">
    <source>
        <dbReference type="PROSITE" id="PS50235"/>
    </source>
</evidence>
<dbReference type="InterPro" id="IPR038765">
    <property type="entry name" value="Papain-like_cys_pep_sf"/>
</dbReference>
<protein>
    <recommendedName>
        <fullName evidence="3">ubiquitinyl hydrolase 1</fullName>
        <ecNumber evidence="3">3.4.19.12</ecNumber>
    </recommendedName>
</protein>
<dbReference type="GO" id="GO:0004843">
    <property type="term" value="F:cysteine-type deubiquitinase activity"/>
    <property type="evidence" value="ECO:0007669"/>
    <property type="project" value="UniProtKB-EC"/>
</dbReference>
<dbReference type="OrthoDB" id="2020758at2759"/>
<gene>
    <name evidence="9" type="ORF">ANE_LOCUS13657</name>
</gene>
<organism evidence="9 10">
    <name type="scientific">Arabis nemorensis</name>
    <dbReference type="NCBI Taxonomy" id="586526"/>
    <lineage>
        <taxon>Eukaryota</taxon>
        <taxon>Viridiplantae</taxon>
        <taxon>Streptophyta</taxon>
        <taxon>Embryophyta</taxon>
        <taxon>Tracheophyta</taxon>
        <taxon>Spermatophyta</taxon>
        <taxon>Magnoliopsida</taxon>
        <taxon>eudicotyledons</taxon>
        <taxon>Gunneridae</taxon>
        <taxon>Pentapetalae</taxon>
        <taxon>rosids</taxon>
        <taxon>malvids</taxon>
        <taxon>Brassicales</taxon>
        <taxon>Brassicaceae</taxon>
        <taxon>Arabideae</taxon>
        <taxon>Arabis</taxon>
    </lineage>
</organism>
<evidence type="ECO:0000256" key="6">
    <source>
        <dbReference type="ARBA" id="ARBA00022801"/>
    </source>
</evidence>
<name>A0A565BNI7_9BRAS</name>
<dbReference type="SUPFAM" id="SSF54001">
    <property type="entry name" value="Cysteine proteinases"/>
    <property type="match status" value="1"/>
</dbReference>
<dbReference type="EC" id="3.4.19.12" evidence="3"/>
<dbReference type="GO" id="GO:0006508">
    <property type="term" value="P:proteolysis"/>
    <property type="evidence" value="ECO:0007669"/>
    <property type="project" value="UniProtKB-KW"/>
</dbReference>
<dbReference type="AlphaFoldDB" id="A0A565BNI7"/>
<dbReference type="InterPro" id="IPR001394">
    <property type="entry name" value="Peptidase_C19_UCH"/>
</dbReference>
<keyword evidence="4" id="KW-0645">Protease</keyword>
<sequence length="809" mass="92749">MCDIQQIAWSEPAQGCISSFDALDFQLEIQLPSEASSSEEQVPPAFMNFSMSQKKKTVEAEAVLKGKEKVKKKRFTTVYEYYHLRMLHGVKLSPDSFCLTVTASKKKGHQIYIPLEFCVVVSPVLTILFSIQKKCKLSTHGKYEIKKSLPPRRVMNPDPKRTKIPICLSPLRNFSNIHRGRQLNPTNQQREFDVITGWDFENQGFQGTKLDAKSFRRRIETGLKSLRKGYFILRFFAYGNAKILNRNILTELRASGIEIIDIPPREEIDTKKTKDKREKVYITCKVEGCPIRITLQRTKLIGIRLYDGSNLYTTSPLPKKRTQFSFFFENSKMHWCVKIIFNRVLPAYPFCAITPHRFKRKPDLADMRIILEVLLHAVDFQPPGNILFITGDQDFSTPINELQRRGFVVLVANDNRQVDLDFGATASWNFYSLCQGGSYRFINAGVNEEDDFEDLDHALQCLAHTPKLVDFFLGEYRKEINHGNPLGTKGEIASAFGDLLRSLWAPGASPVPPTTLKAKLDEYTTQFRVFDQHDSQELLAFLLNGLHDDVNRIKTKPYVEAKDGHGCPEEEAADEYWRNHVACNDSIIVDLCQGQLKSTVVCPICKKVSVTFDTFMYLSLALPCTSMQTVNAYDTCLLSSFPEVSKFGTKRPREESVSLDKCLEAYLVEEPLGRDNMWYCPGCKEKRQAMRKLDLLSLPEILVIHLKRFSYSRHSMGKKLEADVDFPLDDLDLSSYISYKDGQTNYRYMLYAISNHYGSIGGGHYTAYVRLGDDRWYDFDDSKVHQISQENIKTPAAYVLFYKRIVEDK</sequence>
<dbReference type="PANTHER" id="PTHR21646:SF24">
    <property type="entry name" value="UBIQUITIN CARBOXYL-TERMINAL HYDROLASE"/>
    <property type="match status" value="1"/>
</dbReference>
<comment type="caution">
    <text evidence="9">The sequence shown here is derived from an EMBL/GenBank/DDBJ whole genome shotgun (WGS) entry which is preliminary data.</text>
</comment>
<dbReference type="PROSITE" id="PS00973">
    <property type="entry name" value="USP_2"/>
    <property type="match status" value="1"/>
</dbReference>
<dbReference type="Gene3D" id="3.40.50.1010">
    <property type="entry name" value="5'-nuclease"/>
    <property type="match status" value="1"/>
</dbReference>
<keyword evidence="6" id="KW-0378">Hydrolase</keyword>
<accession>A0A565BNI7</accession>
<comment type="similarity">
    <text evidence="2">Belongs to the peptidase C19 family.</text>
</comment>
<keyword evidence="7" id="KW-0788">Thiol protease</keyword>
<dbReference type="InterPro" id="IPR018200">
    <property type="entry name" value="USP_CS"/>
</dbReference>
<evidence type="ECO:0000256" key="1">
    <source>
        <dbReference type="ARBA" id="ARBA00000707"/>
    </source>
</evidence>
<dbReference type="GO" id="GO:0016579">
    <property type="term" value="P:protein deubiquitination"/>
    <property type="evidence" value="ECO:0007669"/>
    <property type="project" value="InterPro"/>
</dbReference>
<keyword evidence="5" id="KW-0833">Ubl conjugation pathway</keyword>
<evidence type="ECO:0000313" key="10">
    <source>
        <dbReference type="Proteomes" id="UP000489600"/>
    </source>
</evidence>
<feature type="domain" description="USP" evidence="8">
    <location>
        <begin position="444"/>
        <end position="805"/>
    </location>
</feature>
<evidence type="ECO:0000256" key="7">
    <source>
        <dbReference type="ARBA" id="ARBA00022807"/>
    </source>
</evidence>
<dbReference type="GO" id="GO:0004540">
    <property type="term" value="F:RNA nuclease activity"/>
    <property type="evidence" value="ECO:0007669"/>
    <property type="project" value="InterPro"/>
</dbReference>
<evidence type="ECO:0000256" key="2">
    <source>
        <dbReference type="ARBA" id="ARBA00009085"/>
    </source>
</evidence>
<dbReference type="InterPro" id="IPR036085">
    <property type="entry name" value="PAZ_dom_sf"/>
</dbReference>
<dbReference type="Pfam" id="PF01936">
    <property type="entry name" value="NYN"/>
    <property type="match status" value="1"/>
</dbReference>
<evidence type="ECO:0000256" key="5">
    <source>
        <dbReference type="ARBA" id="ARBA00022786"/>
    </source>
</evidence>
<dbReference type="PANTHER" id="PTHR21646">
    <property type="entry name" value="UBIQUITIN CARBOXYL-TERMINAL HYDROLASE"/>
    <property type="match status" value="1"/>
</dbReference>
<evidence type="ECO:0000256" key="3">
    <source>
        <dbReference type="ARBA" id="ARBA00012759"/>
    </source>
</evidence>
<evidence type="ECO:0000256" key="4">
    <source>
        <dbReference type="ARBA" id="ARBA00022670"/>
    </source>
</evidence>
<dbReference type="InterPro" id="IPR021139">
    <property type="entry name" value="NYN"/>
</dbReference>